<name>A0A165T323_9APHY</name>
<accession>A0A165T323</accession>
<keyword evidence="2" id="KW-1185">Reference proteome</keyword>
<evidence type="ECO:0000313" key="2">
    <source>
        <dbReference type="Proteomes" id="UP000076727"/>
    </source>
</evidence>
<reference evidence="1 2" key="1">
    <citation type="journal article" date="2016" name="Mol. Biol. Evol.">
        <title>Comparative Genomics of Early-Diverging Mushroom-Forming Fungi Provides Insights into the Origins of Lignocellulose Decay Capabilities.</title>
        <authorList>
            <person name="Nagy L.G."/>
            <person name="Riley R."/>
            <person name="Tritt A."/>
            <person name="Adam C."/>
            <person name="Daum C."/>
            <person name="Floudas D."/>
            <person name="Sun H."/>
            <person name="Yadav J.S."/>
            <person name="Pangilinan J."/>
            <person name="Larsson K.H."/>
            <person name="Matsuura K."/>
            <person name="Barry K."/>
            <person name="Labutti K."/>
            <person name="Kuo R."/>
            <person name="Ohm R.A."/>
            <person name="Bhattacharya S.S."/>
            <person name="Shirouzu T."/>
            <person name="Yoshinaga Y."/>
            <person name="Martin F.M."/>
            <person name="Grigoriev I.V."/>
            <person name="Hibbett D.S."/>
        </authorList>
    </citation>
    <scope>NUCLEOTIDE SEQUENCE [LARGE SCALE GENOMIC DNA]</scope>
    <source>
        <strain evidence="1 2">L-15889</strain>
    </source>
</reference>
<dbReference type="Proteomes" id="UP000076727">
    <property type="component" value="Unassembled WGS sequence"/>
</dbReference>
<protein>
    <submittedName>
        <fullName evidence="1">Uncharacterized protein</fullName>
    </submittedName>
</protein>
<organism evidence="1 2">
    <name type="scientific">Daedalea quercina L-15889</name>
    <dbReference type="NCBI Taxonomy" id="1314783"/>
    <lineage>
        <taxon>Eukaryota</taxon>
        <taxon>Fungi</taxon>
        <taxon>Dikarya</taxon>
        <taxon>Basidiomycota</taxon>
        <taxon>Agaricomycotina</taxon>
        <taxon>Agaricomycetes</taxon>
        <taxon>Polyporales</taxon>
        <taxon>Fomitopsis</taxon>
    </lineage>
</organism>
<dbReference type="EMBL" id="KV429039">
    <property type="protein sequence ID" value="KZT72860.1"/>
    <property type="molecule type" value="Genomic_DNA"/>
</dbReference>
<sequence>MAFGRERRERVLHEWPGIRPSCISNAFRFTHHEWVSGPNPSNAGPAFWAAAPGDARPLIGSDPLSESLGPRPFSASVNRIEARISLFSARCLSPLYSLAWRRRCVRCGSSPSLPLLVSLRPSPLLPHLIGVGAVNRTPHDVFSSSATLQPRLCRMLRALQYHYSPAYRTREYVESVNMRSTIHCGCDVDLLNLAIQDQYV</sequence>
<proteinExistence type="predicted"/>
<evidence type="ECO:0000313" key="1">
    <source>
        <dbReference type="EMBL" id="KZT72860.1"/>
    </source>
</evidence>
<dbReference type="AlphaFoldDB" id="A0A165T323"/>
<gene>
    <name evidence="1" type="ORF">DAEQUDRAFT_549302</name>
</gene>